<keyword evidence="2" id="KW-1133">Transmembrane helix</keyword>
<dbReference type="AlphaFoldDB" id="W4VJN0"/>
<comment type="caution">
    <text evidence="4">The sequence shown here is derived from an EMBL/GenBank/DDBJ whole genome shotgun (WGS) entry which is preliminary data.</text>
</comment>
<proteinExistence type="predicted"/>
<sequence length="158" mass="17746">MDNGLAEADHRMAELNKEDEQLIQHIEKLAEIHQKSSALQQGDLDVVMEAGAMAVYKRSDQNQTMYIAINNDTETQVASLEGINENEQLRGGLLDDNIVRVQEDGTHKVILERETSNIFILEENTGLNWFFISMLVVIMGGFVAFIVAVNVKSKKVKK</sequence>
<dbReference type="InterPro" id="IPR054174">
    <property type="entry name" value="Alpha-amylase-like_C"/>
</dbReference>
<gene>
    <name evidence="4" type="ORF">JCM21714_2709</name>
</gene>
<dbReference type="EMBL" id="BAVS01000014">
    <property type="protein sequence ID" value="GAE93610.1"/>
    <property type="molecule type" value="Genomic_DNA"/>
</dbReference>
<feature type="transmembrane region" description="Helical" evidence="2">
    <location>
        <begin position="129"/>
        <end position="151"/>
    </location>
</feature>
<keyword evidence="2" id="KW-0812">Transmembrane</keyword>
<dbReference type="eggNOG" id="COG0366">
    <property type="taxonomic scope" value="Bacteria"/>
</dbReference>
<dbReference type="OrthoDB" id="9805159at2"/>
<evidence type="ECO:0000256" key="1">
    <source>
        <dbReference type="SAM" id="Coils"/>
    </source>
</evidence>
<dbReference type="SUPFAM" id="SSF51011">
    <property type="entry name" value="Glycosyl hydrolase domain"/>
    <property type="match status" value="1"/>
</dbReference>
<keyword evidence="2" id="KW-0472">Membrane</keyword>
<dbReference type="RefSeq" id="WP_035723953.1">
    <property type="nucleotide sequence ID" value="NZ_BAVS01000014.1"/>
</dbReference>
<dbReference type="Pfam" id="PF22026">
    <property type="entry name" value="Alpha-amylase_C_2"/>
    <property type="match status" value="1"/>
</dbReference>
<feature type="domain" description="Alpha-amylase-like C-terminal" evidence="3">
    <location>
        <begin position="42"/>
        <end position="119"/>
    </location>
</feature>
<keyword evidence="1" id="KW-0175">Coiled coil</keyword>
<accession>W4VJN0</accession>
<feature type="coiled-coil region" evidence="1">
    <location>
        <begin position="5"/>
        <end position="32"/>
    </location>
</feature>
<dbReference type="Gene3D" id="2.60.40.1180">
    <property type="entry name" value="Golgi alpha-mannosidase II"/>
    <property type="match status" value="1"/>
</dbReference>
<evidence type="ECO:0000256" key="2">
    <source>
        <dbReference type="SAM" id="Phobius"/>
    </source>
</evidence>
<name>W4VJN0_9BACI</name>
<organism evidence="4 5">
    <name type="scientific">Gracilibacillus boraciitolerans JCM 21714</name>
    <dbReference type="NCBI Taxonomy" id="1298598"/>
    <lineage>
        <taxon>Bacteria</taxon>
        <taxon>Bacillati</taxon>
        <taxon>Bacillota</taxon>
        <taxon>Bacilli</taxon>
        <taxon>Bacillales</taxon>
        <taxon>Bacillaceae</taxon>
        <taxon>Gracilibacillus</taxon>
    </lineage>
</organism>
<dbReference type="InterPro" id="IPR013780">
    <property type="entry name" value="Glyco_hydro_b"/>
</dbReference>
<evidence type="ECO:0000313" key="4">
    <source>
        <dbReference type="EMBL" id="GAE93610.1"/>
    </source>
</evidence>
<dbReference type="Proteomes" id="UP000019102">
    <property type="component" value="Unassembled WGS sequence"/>
</dbReference>
<protein>
    <submittedName>
        <fullName evidence="4">Neopullulanase</fullName>
    </submittedName>
</protein>
<dbReference type="STRING" id="1298598.JCM21714_2709"/>
<keyword evidence="5" id="KW-1185">Reference proteome</keyword>
<reference evidence="4 5" key="1">
    <citation type="journal article" date="2014" name="Genome Announc.">
        <title>Draft Genome Sequence of the Boron-Tolerant and Moderately Halotolerant Bacterium Gracilibacillus boraciitolerans JCM 21714T.</title>
        <authorList>
            <person name="Ahmed I."/>
            <person name="Oshima K."/>
            <person name="Suda W."/>
            <person name="Kitamura K."/>
            <person name="Iida T."/>
            <person name="Ohmori Y."/>
            <person name="Fujiwara T."/>
            <person name="Hattori M."/>
            <person name="Ohkuma M."/>
        </authorList>
    </citation>
    <scope>NUCLEOTIDE SEQUENCE [LARGE SCALE GENOMIC DNA]</scope>
    <source>
        <strain evidence="4 5">JCM 21714</strain>
    </source>
</reference>
<evidence type="ECO:0000313" key="5">
    <source>
        <dbReference type="Proteomes" id="UP000019102"/>
    </source>
</evidence>
<evidence type="ECO:0000259" key="3">
    <source>
        <dbReference type="Pfam" id="PF22026"/>
    </source>
</evidence>